<organism evidence="1 2">
    <name type="scientific">Aliicoccus persicus</name>
    <dbReference type="NCBI Taxonomy" id="930138"/>
    <lineage>
        <taxon>Bacteria</taxon>
        <taxon>Bacillati</taxon>
        <taxon>Bacillota</taxon>
        <taxon>Bacilli</taxon>
        <taxon>Bacillales</taxon>
        <taxon>Staphylococcaceae</taxon>
        <taxon>Aliicoccus</taxon>
    </lineage>
</organism>
<dbReference type="EMBL" id="DYYI01000091">
    <property type="protein sequence ID" value="HJE20331.1"/>
    <property type="molecule type" value="Genomic_DNA"/>
</dbReference>
<gene>
    <name evidence="1" type="ORF">K8V35_08265</name>
</gene>
<evidence type="ECO:0000313" key="1">
    <source>
        <dbReference type="EMBL" id="HJE20331.1"/>
    </source>
</evidence>
<dbReference type="Pfam" id="PF10978">
    <property type="entry name" value="DUF2785"/>
    <property type="match status" value="1"/>
</dbReference>
<reference evidence="1" key="2">
    <citation type="submission" date="2021-09" db="EMBL/GenBank/DDBJ databases">
        <authorList>
            <person name="Gilroy R."/>
        </authorList>
    </citation>
    <scope>NUCLEOTIDE SEQUENCE</scope>
    <source>
        <strain evidence="1">6019</strain>
    </source>
</reference>
<accession>A0A921DY16</accession>
<evidence type="ECO:0000313" key="2">
    <source>
        <dbReference type="Proteomes" id="UP000763505"/>
    </source>
</evidence>
<name>A0A921DY16_9STAP</name>
<dbReference type="AlphaFoldDB" id="A0A921DY16"/>
<protein>
    <submittedName>
        <fullName evidence="1">DUF2785 domain-containing protein</fullName>
    </submittedName>
</protein>
<proteinExistence type="predicted"/>
<dbReference type="InterPro" id="IPR021247">
    <property type="entry name" value="DUF2785"/>
</dbReference>
<dbReference type="Proteomes" id="UP000763505">
    <property type="component" value="Unassembled WGS sequence"/>
</dbReference>
<reference evidence="1" key="1">
    <citation type="journal article" date="2021" name="PeerJ">
        <title>Extensive microbial diversity within the chicken gut microbiome revealed by metagenomics and culture.</title>
        <authorList>
            <person name="Gilroy R."/>
            <person name="Ravi A."/>
            <person name="Getino M."/>
            <person name="Pursley I."/>
            <person name="Horton D.L."/>
            <person name="Alikhan N.F."/>
            <person name="Baker D."/>
            <person name="Gharbi K."/>
            <person name="Hall N."/>
            <person name="Watson M."/>
            <person name="Adriaenssens E.M."/>
            <person name="Foster-Nyarko E."/>
            <person name="Jarju S."/>
            <person name="Secka A."/>
            <person name="Antonio M."/>
            <person name="Oren A."/>
            <person name="Chaudhuri R.R."/>
            <person name="La Ragione R."/>
            <person name="Hildebrand F."/>
            <person name="Pallen M.J."/>
        </authorList>
    </citation>
    <scope>NUCLEOTIDE SEQUENCE</scope>
    <source>
        <strain evidence="1">6019</strain>
    </source>
</reference>
<sequence>MNDQKDPELMKKRIREILDQVDSEAVRQNEYETIFEVVSVLGSTDSELRDELGYTTLAELLINKKFLNERELKELLIEVTSDNMLFYKIGEVDTDSVFLRSFSSLLLALLLYRENQENFLSKSDFDEVVEKVVKYCSKEKDYRGFVDGKGWAHAIAHIADVIDECVTNQHADLGTYKKLWRALSDLLLNAPVVFDSEEDERIATPVIAMIESEKVSLSFARTWLSEIDIQTVNMHTRINIKNFTRSFLIRLLISDIDVDSEEVISMIEEFEHKINADFLL</sequence>
<comment type="caution">
    <text evidence="1">The sequence shown here is derived from an EMBL/GenBank/DDBJ whole genome shotgun (WGS) entry which is preliminary data.</text>
</comment>